<keyword evidence="10 14" id="KW-0456">Lyase</keyword>
<dbReference type="PANTHER" id="PTHR35799">
    <property type="entry name" value="S-RIBOSYLHOMOCYSTEINE LYASE"/>
    <property type="match status" value="1"/>
</dbReference>
<feature type="binding site" evidence="14">
    <location>
        <position position="71"/>
    </location>
    <ligand>
        <name>Fe cation</name>
        <dbReference type="ChEBI" id="CHEBI:24875"/>
    </ligand>
</feature>
<keyword evidence="8 14" id="KW-0071">Autoinducer synthesis</keyword>
<dbReference type="Gene3D" id="3.30.1360.80">
    <property type="entry name" value="S-ribosylhomocysteinase (LuxS)"/>
    <property type="match status" value="1"/>
</dbReference>
<evidence type="ECO:0000256" key="10">
    <source>
        <dbReference type="ARBA" id="ARBA00023239"/>
    </source>
</evidence>
<evidence type="ECO:0000256" key="13">
    <source>
        <dbReference type="ARBA" id="ARBA00031777"/>
    </source>
</evidence>
<dbReference type="SUPFAM" id="SSF63411">
    <property type="entry name" value="LuxS/MPP-like metallohydrolase"/>
    <property type="match status" value="1"/>
</dbReference>
<comment type="subunit">
    <text evidence="3 14">Homodimer.</text>
</comment>
<dbReference type="EC" id="4.4.1.21" evidence="4 14"/>
<evidence type="ECO:0000256" key="11">
    <source>
        <dbReference type="ARBA" id="ARBA00024654"/>
    </source>
</evidence>
<dbReference type="AlphaFoldDB" id="A0A344UWB6"/>
<dbReference type="Pfam" id="PF02664">
    <property type="entry name" value="LuxS"/>
    <property type="match status" value="1"/>
</dbReference>
<name>A0A344UWB6_9ACTN</name>
<evidence type="ECO:0000256" key="7">
    <source>
        <dbReference type="ARBA" id="ARBA00022723"/>
    </source>
</evidence>
<proteinExistence type="inferred from homology"/>
<evidence type="ECO:0000256" key="4">
    <source>
        <dbReference type="ARBA" id="ARBA00012240"/>
    </source>
</evidence>
<dbReference type="HAMAP" id="MF_00091">
    <property type="entry name" value="LuxS"/>
    <property type="match status" value="1"/>
</dbReference>
<dbReference type="PIRSF" id="PIRSF006160">
    <property type="entry name" value="AI2"/>
    <property type="match status" value="1"/>
</dbReference>
<organism evidence="15 16">
    <name type="scientific">Acidipropionibacterium virtanenii</name>
    <dbReference type="NCBI Taxonomy" id="2057246"/>
    <lineage>
        <taxon>Bacteria</taxon>
        <taxon>Bacillati</taxon>
        <taxon>Actinomycetota</taxon>
        <taxon>Actinomycetes</taxon>
        <taxon>Propionibacteriales</taxon>
        <taxon>Propionibacteriaceae</taxon>
        <taxon>Acidipropionibacterium</taxon>
    </lineage>
</organism>
<comment type="cofactor">
    <cofactor evidence="14">
        <name>Fe cation</name>
        <dbReference type="ChEBI" id="CHEBI:24875"/>
    </cofactor>
    <text evidence="14">Binds 1 Fe cation per subunit.</text>
</comment>
<accession>A0A344UWB6</accession>
<comment type="function">
    <text evidence="11 14">Involved in the synthesis of autoinducer 2 (AI-2) which is secreted by bacteria and is used to communicate both the cell density and the metabolic potential of the environment. The regulation of gene expression in response to changes in cell density is called quorum sensing. Catalyzes the transformation of S-ribosylhomocysteine (RHC) to homocysteine (HC) and 4,5-dihydroxy-2,3-pentadione (DPD).</text>
</comment>
<evidence type="ECO:0000256" key="5">
    <source>
        <dbReference type="ARBA" id="ARBA00015130"/>
    </source>
</evidence>
<dbReference type="EMBL" id="CP025198">
    <property type="protein sequence ID" value="AXE39564.1"/>
    <property type="molecule type" value="Genomic_DNA"/>
</dbReference>
<dbReference type="Proteomes" id="UP000251995">
    <property type="component" value="Chromosome"/>
</dbReference>
<dbReference type="PRINTS" id="PR01487">
    <property type="entry name" value="LUXSPROTEIN"/>
</dbReference>
<dbReference type="GO" id="GO:0005506">
    <property type="term" value="F:iron ion binding"/>
    <property type="evidence" value="ECO:0007669"/>
    <property type="project" value="InterPro"/>
</dbReference>
<protein>
    <recommendedName>
        <fullName evidence="5 14">S-ribosylhomocysteine lyase</fullName>
        <ecNumber evidence="4 14">4.4.1.21</ecNumber>
    </recommendedName>
    <alternativeName>
        <fullName evidence="12 14">AI-2 synthesis protein</fullName>
    </alternativeName>
    <alternativeName>
        <fullName evidence="13 14">Autoinducer-2 production protein LuxS</fullName>
    </alternativeName>
</protein>
<evidence type="ECO:0000256" key="12">
    <source>
        <dbReference type="ARBA" id="ARBA00030600"/>
    </source>
</evidence>
<comment type="catalytic activity">
    <reaction evidence="1 14">
        <text>S-(5-deoxy-D-ribos-5-yl)-L-homocysteine = (S)-4,5-dihydroxypentane-2,3-dione + L-homocysteine</text>
        <dbReference type="Rhea" id="RHEA:17753"/>
        <dbReference type="ChEBI" id="CHEBI:29484"/>
        <dbReference type="ChEBI" id="CHEBI:58195"/>
        <dbReference type="ChEBI" id="CHEBI:58199"/>
        <dbReference type="EC" id="4.4.1.21"/>
    </reaction>
</comment>
<feature type="binding site" evidence="14">
    <location>
        <position position="138"/>
    </location>
    <ligand>
        <name>Fe cation</name>
        <dbReference type="ChEBI" id="CHEBI:24875"/>
    </ligand>
</feature>
<evidence type="ECO:0000313" key="16">
    <source>
        <dbReference type="Proteomes" id="UP000251995"/>
    </source>
</evidence>
<dbReference type="KEGG" id="acij:JS278_02425"/>
<gene>
    <name evidence="14 15" type="primary">luxS</name>
    <name evidence="15" type="ORF">JS278_02425</name>
</gene>
<evidence type="ECO:0000256" key="3">
    <source>
        <dbReference type="ARBA" id="ARBA00011738"/>
    </source>
</evidence>
<keyword evidence="16" id="KW-1185">Reference proteome</keyword>
<evidence type="ECO:0000256" key="1">
    <source>
        <dbReference type="ARBA" id="ARBA00000297"/>
    </source>
</evidence>
<reference evidence="15 16" key="1">
    <citation type="submission" date="2017-12" db="EMBL/GenBank/DDBJ databases">
        <title>The whole genome sequence of the Acidipropionibacterium virtanenii sp. nov. type strain JS278.</title>
        <authorList>
            <person name="Laine P."/>
            <person name="Deptula P."/>
            <person name="Varmanen P."/>
            <person name="Auvinen P."/>
        </authorList>
    </citation>
    <scope>NUCLEOTIDE SEQUENCE [LARGE SCALE GENOMIC DNA]</scope>
    <source>
        <strain evidence="15 16">JS278</strain>
    </source>
</reference>
<dbReference type="InterPro" id="IPR011249">
    <property type="entry name" value="Metalloenz_LuxS/M16"/>
</dbReference>
<dbReference type="GO" id="GO:0043768">
    <property type="term" value="F:S-ribosylhomocysteine lyase activity"/>
    <property type="evidence" value="ECO:0007669"/>
    <property type="project" value="UniProtKB-UniRule"/>
</dbReference>
<comment type="similarity">
    <text evidence="2 14">Belongs to the LuxS family.</text>
</comment>
<evidence type="ECO:0000256" key="2">
    <source>
        <dbReference type="ARBA" id="ARBA00007311"/>
    </source>
</evidence>
<dbReference type="NCBIfam" id="NF002604">
    <property type="entry name" value="PRK02260.1-4"/>
    <property type="match status" value="1"/>
</dbReference>
<keyword evidence="9 14" id="KW-0408">Iron</keyword>
<feature type="binding site" evidence="14">
    <location>
        <position position="75"/>
    </location>
    <ligand>
        <name>Fe cation</name>
        <dbReference type="ChEBI" id="CHEBI:24875"/>
    </ligand>
</feature>
<dbReference type="InterPro" id="IPR003815">
    <property type="entry name" value="S-ribosylhomocysteinase"/>
</dbReference>
<dbReference type="GO" id="GO:0009372">
    <property type="term" value="P:quorum sensing"/>
    <property type="evidence" value="ECO:0007669"/>
    <property type="project" value="UniProtKB-UniRule"/>
</dbReference>
<sequence>MISCSRDVRDMMGGMTQKMNVESFNLDHTKVAAPFVRVADVKHLPKGDTLTKYDVRFCQPNQDHLEMPAVHSVEHSFAECVRNHSDAVIDFGPMGCQTGFYLIMAGEPDVPATCDLVESTFNDILGLDAVPAANETQCGWGAHHSLEAAQEAVRGMLAHRSEWEQVMA</sequence>
<evidence type="ECO:0000313" key="15">
    <source>
        <dbReference type="EMBL" id="AXE39564.1"/>
    </source>
</evidence>
<evidence type="ECO:0000256" key="14">
    <source>
        <dbReference type="HAMAP-Rule" id="MF_00091"/>
    </source>
</evidence>
<evidence type="ECO:0000256" key="9">
    <source>
        <dbReference type="ARBA" id="ARBA00023004"/>
    </source>
</evidence>
<evidence type="ECO:0000256" key="8">
    <source>
        <dbReference type="ARBA" id="ARBA00022929"/>
    </source>
</evidence>
<keyword evidence="6 14" id="KW-0673">Quorum sensing</keyword>
<evidence type="ECO:0000256" key="6">
    <source>
        <dbReference type="ARBA" id="ARBA00022654"/>
    </source>
</evidence>
<dbReference type="InterPro" id="IPR037005">
    <property type="entry name" value="LuxS_sf"/>
</dbReference>
<dbReference type="PANTHER" id="PTHR35799:SF1">
    <property type="entry name" value="S-RIBOSYLHOMOCYSTEINE LYASE"/>
    <property type="match status" value="1"/>
</dbReference>
<keyword evidence="7 14" id="KW-0479">Metal-binding</keyword>